<evidence type="ECO:0000256" key="2">
    <source>
        <dbReference type="ARBA" id="ARBA00023277"/>
    </source>
</evidence>
<evidence type="ECO:0000313" key="4">
    <source>
        <dbReference type="EMBL" id="GGD68444.1"/>
    </source>
</evidence>
<dbReference type="PANTHER" id="PTHR11280:SF5">
    <property type="entry name" value="GLUCOSAMINE-6-PHOSPHATE ISOMERASE"/>
    <property type="match status" value="1"/>
</dbReference>
<proteinExistence type="predicted"/>
<keyword evidence="5" id="KW-1185">Reference proteome</keyword>
<evidence type="ECO:0000259" key="3">
    <source>
        <dbReference type="Pfam" id="PF01182"/>
    </source>
</evidence>
<name>A0ABQ1RF52_9MICO</name>
<comment type="caution">
    <text evidence="4">The sequence shown here is derived from an EMBL/GenBank/DDBJ whole genome shotgun (WGS) entry which is preliminary data.</text>
</comment>
<dbReference type="PANTHER" id="PTHR11280">
    <property type="entry name" value="GLUCOSAMINE-6-PHOSPHATE ISOMERASE"/>
    <property type="match status" value="1"/>
</dbReference>
<dbReference type="EMBL" id="BMCM01000001">
    <property type="protein sequence ID" value="GGD68444.1"/>
    <property type="molecule type" value="Genomic_DNA"/>
</dbReference>
<accession>A0ABQ1RF52</accession>
<sequence length="262" mass="27860">MQLSPQILDSADEIGEAVAGLIVERHSGAIDRPFLLGCPSGRTAVPVYSALARRAAAGSDLSRLIIVMMDDYVVHAEDGLFRVVDSAASYSCQRFAREDILAPIAEAATAAGTVAPQQIWTADPADPAEYDQRIADAGGIDVFLLASGDSDGHVAFNQPGTGRDARTHLVDLGEATRRDNMGTFPEFTQLDMVPRKGVTVGVDTIAGQSAEAIMILSGENKREAFARITAADSYDAQWPATIITECRNARIVADRSAVSVRV</sequence>
<dbReference type="Gene3D" id="3.40.50.1360">
    <property type="match status" value="1"/>
</dbReference>
<dbReference type="InterPro" id="IPR004547">
    <property type="entry name" value="Glucosamine6P_isomerase"/>
</dbReference>
<protein>
    <recommendedName>
        <fullName evidence="3">Glucosamine/galactosamine-6-phosphate isomerase domain-containing protein</fullName>
    </recommendedName>
</protein>
<dbReference type="Proteomes" id="UP000629365">
    <property type="component" value="Unassembled WGS sequence"/>
</dbReference>
<organism evidence="4 5">
    <name type="scientific">Microbacterium murale</name>
    <dbReference type="NCBI Taxonomy" id="1081040"/>
    <lineage>
        <taxon>Bacteria</taxon>
        <taxon>Bacillati</taxon>
        <taxon>Actinomycetota</taxon>
        <taxon>Actinomycetes</taxon>
        <taxon>Micrococcales</taxon>
        <taxon>Microbacteriaceae</taxon>
        <taxon>Microbacterium</taxon>
    </lineage>
</organism>
<feature type="domain" description="Glucosamine/galactosamine-6-phosphate isomerase" evidence="3">
    <location>
        <begin position="10"/>
        <end position="246"/>
    </location>
</feature>
<dbReference type="InterPro" id="IPR037171">
    <property type="entry name" value="NagB/RpiA_transferase-like"/>
</dbReference>
<evidence type="ECO:0000256" key="1">
    <source>
        <dbReference type="ARBA" id="ARBA00022801"/>
    </source>
</evidence>
<gene>
    <name evidence="4" type="ORF">GCM10007269_09470</name>
</gene>
<dbReference type="RefSeq" id="WP_188435386.1">
    <property type="nucleotide sequence ID" value="NZ_BMCM01000001.1"/>
</dbReference>
<dbReference type="Pfam" id="PF01182">
    <property type="entry name" value="Glucosamine_iso"/>
    <property type="match status" value="1"/>
</dbReference>
<keyword evidence="1" id="KW-0378">Hydrolase</keyword>
<dbReference type="InterPro" id="IPR006148">
    <property type="entry name" value="Glc/Gal-6P_isomerase"/>
</dbReference>
<dbReference type="SUPFAM" id="SSF100950">
    <property type="entry name" value="NagB/RpiA/CoA transferase-like"/>
    <property type="match status" value="1"/>
</dbReference>
<reference evidence="5" key="1">
    <citation type="journal article" date="2019" name="Int. J. Syst. Evol. Microbiol.">
        <title>The Global Catalogue of Microorganisms (GCM) 10K type strain sequencing project: providing services to taxonomists for standard genome sequencing and annotation.</title>
        <authorList>
            <consortium name="The Broad Institute Genomics Platform"/>
            <consortium name="The Broad Institute Genome Sequencing Center for Infectious Disease"/>
            <person name="Wu L."/>
            <person name="Ma J."/>
        </authorList>
    </citation>
    <scope>NUCLEOTIDE SEQUENCE [LARGE SCALE GENOMIC DNA]</scope>
    <source>
        <strain evidence="5">CCM 7640</strain>
    </source>
</reference>
<evidence type="ECO:0000313" key="5">
    <source>
        <dbReference type="Proteomes" id="UP000629365"/>
    </source>
</evidence>
<keyword evidence="2" id="KW-0119">Carbohydrate metabolism</keyword>